<dbReference type="RefSeq" id="WP_320002708.1">
    <property type="nucleotide sequence ID" value="NZ_JAUHJS010000001.1"/>
</dbReference>
<dbReference type="Gene3D" id="3.40.50.970">
    <property type="match status" value="1"/>
</dbReference>
<dbReference type="Pfam" id="PF00456">
    <property type="entry name" value="Transketolase_N"/>
    <property type="match status" value="1"/>
</dbReference>
<dbReference type="CDD" id="cd02012">
    <property type="entry name" value="TPP_TK"/>
    <property type="match status" value="1"/>
</dbReference>
<comment type="similarity">
    <text evidence="2">Belongs to the transketolase family.</text>
</comment>
<dbReference type="EMBL" id="JAUHJS010000001">
    <property type="protein sequence ID" value="MDN4164182.1"/>
    <property type="molecule type" value="Genomic_DNA"/>
</dbReference>
<organism evidence="5 6">
    <name type="scientific">Shiella aurantiaca</name>
    <dbReference type="NCBI Taxonomy" id="3058365"/>
    <lineage>
        <taxon>Bacteria</taxon>
        <taxon>Pseudomonadati</taxon>
        <taxon>Bacteroidota</taxon>
        <taxon>Cytophagia</taxon>
        <taxon>Cytophagales</taxon>
        <taxon>Shiellaceae</taxon>
        <taxon>Shiella</taxon>
    </lineage>
</organism>
<gene>
    <name evidence="5" type="ORF">QWY31_01650</name>
</gene>
<feature type="domain" description="Transketolase N-terminal" evidence="4">
    <location>
        <begin position="11"/>
        <end position="273"/>
    </location>
</feature>
<protein>
    <submittedName>
        <fullName evidence="5">Transketolase</fullName>
    </submittedName>
</protein>
<dbReference type="InterPro" id="IPR029061">
    <property type="entry name" value="THDP-binding"/>
</dbReference>
<evidence type="ECO:0000313" key="5">
    <source>
        <dbReference type="EMBL" id="MDN4164182.1"/>
    </source>
</evidence>
<dbReference type="PANTHER" id="PTHR47514:SF1">
    <property type="entry name" value="TRANSKETOLASE N-TERMINAL SECTION-RELATED"/>
    <property type="match status" value="1"/>
</dbReference>
<evidence type="ECO:0000256" key="1">
    <source>
        <dbReference type="ARBA" id="ARBA00001964"/>
    </source>
</evidence>
<name>A0ABT8F161_9BACT</name>
<dbReference type="PANTHER" id="PTHR47514">
    <property type="entry name" value="TRANSKETOLASE N-TERMINAL SECTION-RELATED"/>
    <property type="match status" value="1"/>
</dbReference>
<proteinExistence type="inferred from homology"/>
<sequence>MNKITDTQELKRVASQVRRDIVRMVHAVQSGHPGGSLGCTDFMVALYFNILRHNPKFSMDAINEDVFFLSNGHISPVWYSVLARSGYFPVNELSTFRKLNSRLQGHPATEEHLPGIRIASGSLGQGLSAAIGTAQVKKLNQDKHLVYLLMGDGELQEGQVWEAAMYAAHNAVDNIIATVDVNGQQIDGPTEKVLSLMNLRAKFEAFGWMVVESDGNDMASIVKTLEHCQGLAGKGRPVMNLMKTEMGQGVDYMVGTHKWHGIAPNDDELAKALAQLEETLGDY</sequence>
<dbReference type="Proteomes" id="UP001168552">
    <property type="component" value="Unassembled WGS sequence"/>
</dbReference>
<evidence type="ECO:0000313" key="6">
    <source>
        <dbReference type="Proteomes" id="UP001168552"/>
    </source>
</evidence>
<keyword evidence="6" id="KW-1185">Reference proteome</keyword>
<dbReference type="InterPro" id="IPR005474">
    <property type="entry name" value="Transketolase_N"/>
</dbReference>
<dbReference type="SUPFAM" id="SSF52518">
    <property type="entry name" value="Thiamin diphosphate-binding fold (THDP-binding)"/>
    <property type="match status" value="1"/>
</dbReference>
<evidence type="ECO:0000256" key="2">
    <source>
        <dbReference type="ARBA" id="ARBA00007131"/>
    </source>
</evidence>
<evidence type="ECO:0000259" key="4">
    <source>
        <dbReference type="Pfam" id="PF00456"/>
    </source>
</evidence>
<comment type="caution">
    <text evidence="5">The sequence shown here is derived from an EMBL/GenBank/DDBJ whole genome shotgun (WGS) entry which is preliminary data.</text>
</comment>
<keyword evidence="3" id="KW-0786">Thiamine pyrophosphate</keyword>
<reference evidence="5" key="1">
    <citation type="submission" date="2023-06" db="EMBL/GenBank/DDBJ databases">
        <title>Cytophagales bacterium Strain LB-30, isolated from soil.</title>
        <authorList>
            <person name="Liu B."/>
        </authorList>
    </citation>
    <scope>NUCLEOTIDE SEQUENCE</scope>
    <source>
        <strain evidence="5">LB-30</strain>
    </source>
</reference>
<comment type="cofactor">
    <cofactor evidence="1">
        <name>thiamine diphosphate</name>
        <dbReference type="ChEBI" id="CHEBI:58937"/>
    </cofactor>
</comment>
<accession>A0ABT8F161</accession>
<evidence type="ECO:0000256" key="3">
    <source>
        <dbReference type="ARBA" id="ARBA00023052"/>
    </source>
</evidence>